<organism evidence="2 3">
    <name type="scientific">Actinacidiphila alni</name>
    <dbReference type="NCBI Taxonomy" id="380248"/>
    <lineage>
        <taxon>Bacteria</taxon>
        <taxon>Bacillati</taxon>
        <taxon>Actinomycetota</taxon>
        <taxon>Actinomycetes</taxon>
        <taxon>Kitasatosporales</taxon>
        <taxon>Streptomycetaceae</taxon>
        <taxon>Actinacidiphila</taxon>
    </lineage>
</organism>
<evidence type="ECO:0008006" key="4">
    <source>
        <dbReference type="Google" id="ProtNLM"/>
    </source>
</evidence>
<feature type="compositionally biased region" description="Pro residues" evidence="1">
    <location>
        <begin position="307"/>
        <end position="320"/>
    </location>
</feature>
<accession>A0A1I2C1D5</accession>
<proteinExistence type="predicted"/>
<feature type="region of interest" description="Disordered" evidence="1">
    <location>
        <begin position="133"/>
        <end position="164"/>
    </location>
</feature>
<dbReference type="AlphaFoldDB" id="A0A1I2C1D5"/>
<reference evidence="2 3" key="1">
    <citation type="submission" date="2016-10" db="EMBL/GenBank/DDBJ databases">
        <authorList>
            <person name="de Groot N.N."/>
        </authorList>
    </citation>
    <scope>NUCLEOTIDE SEQUENCE [LARGE SCALE GENOMIC DNA]</scope>
    <source>
        <strain evidence="2 3">CGMCC 4.3510</strain>
    </source>
</reference>
<evidence type="ECO:0000313" key="3">
    <source>
        <dbReference type="Proteomes" id="UP000199323"/>
    </source>
</evidence>
<gene>
    <name evidence="2" type="ORF">SAMN05216251_10499</name>
</gene>
<keyword evidence="3" id="KW-1185">Reference proteome</keyword>
<evidence type="ECO:0000313" key="2">
    <source>
        <dbReference type="EMBL" id="SFE62157.1"/>
    </source>
</evidence>
<dbReference type="RefSeq" id="WP_093712799.1">
    <property type="nucleotide sequence ID" value="NZ_FONG01000004.1"/>
</dbReference>
<feature type="region of interest" description="Disordered" evidence="1">
    <location>
        <begin position="302"/>
        <end position="349"/>
    </location>
</feature>
<sequence>MDAHGDDVPAYQTIRVTTPESPVAALADIEAWKARKTYPSMLFAGGPVFGIARELESGGWKLQPYFSGRAPQDARDTLGSHFRRLSQAAGQEGDAEAEAEYLAAGERLEWEALDEMTVRGSRYRIVRAERFIRMGPDGPEPPRDTDPDPSPPGATGGDYDPADGLVIDPVNATGLSEGILKVELLAALRKKGTVPADVRDDSRAAAVTHPGGVLLPATFMTAERDGSRWRPDSAGTATTPQAARDGLAMQLRVMLPWQKDLGPAEREIYSRAADDLDARRGDELDVGDRHFRIVRVERLVRIGPDGPEGPRPSDPDPIPPVMVQDQQLREQGLLHDDEDEPDPEPDERTRKFIALFEEERLRRDNLRDKP</sequence>
<dbReference type="Proteomes" id="UP000199323">
    <property type="component" value="Unassembled WGS sequence"/>
</dbReference>
<feature type="compositionally biased region" description="Acidic residues" evidence="1">
    <location>
        <begin position="336"/>
        <end position="345"/>
    </location>
</feature>
<dbReference type="Pfam" id="PF19379">
    <property type="entry name" value="DUF5954"/>
    <property type="match status" value="1"/>
</dbReference>
<evidence type="ECO:0000256" key="1">
    <source>
        <dbReference type="SAM" id="MobiDB-lite"/>
    </source>
</evidence>
<name>A0A1I2C1D5_9ACTN</name>
<protein>
    <recommendedName>
        <fullName evidence="4">PE-PGRS family protein</fullName>
    </recommendedName>
</protein>
<dbReference type="OrthoDB" id="3450280at2"/>
<dbReference type="InterPro" id="IPR045998">
    <property type="entry name" value="DUF5954"/>
</dbReference>
<dbReference type="EMBL" id="FONG01000004">
    <property type="protein sequence ID" value="SFE62157.1"/>
    <property type="molecule type" value="Genomic_DNA"/>
</dbReference>